<name>A0A450VUK6_9GAMM</name>
<dbReference type="GO" id="GO:0016787">
    <property type="term" value="F:hydrolase activity"/>
    <property type="evidence" value="ECO:0007669"/>
    <property type="project" value="InterPro"/>
</dbReference>
<dbReference type="InterPro" id="IPR004843">
    <property type="entry name" value="Calcineurin-like_PHP"/>
</dbReference>
<dbReference type="AlphaFoldDB" id="A0A450VUK6"/>
<dbReference type="PANTHER" id="PTHR43143">
    <property type="entry name" value="METALLOPHOSPHOESTERASE, CALCINEURIN SUPERFAMILY"/>
    <property type="match status" value="1"/>
</dbReference>
<feature type="domain" description="Calcineurin-like phosphoesterase" evidence="1">
    <location>
        <begin position="34"/>
        <end position="234"/>
    </location>
</feature>
<reference evidence="2" key="1">
    <citation type="submission" date="2019-02" db="EMBL/GenBank/DDBJ databases">
        <authorList>
            <person name="Gruber-Vodicka R. H."/>
            <person name="Seah K. B. B."/>
        </authorList>
    </citation>
    <scope>NUCLEOTIDE SEQUENCE</scope>
    <source>
        <strain evidence="2">BECK_S312</strain>
        <strain evidence="3">BECK_S426</strain>
    </source>
</reference>
<proteinExistence type="predicted"/>
<protein>
    <submittedName>
        <fullName evidence="2">Calcineurin-like phosphoesterase</fullName>
    </submittedName>
</protein>
<organism evidence="2">
    <name type="scientific">Candidatus Kentrum sp. LPFa</name>
    <dbReference type="NCBI Taxonomy" id="2126335"/>
    <lineage>
        <taxon>Bacteria</taxon>
        <taxon>Pseudomonadati</taxon>
        <taxon>Pseudomonadota</taxon>
        <taxon>Gammaproteobacteria</taxon>
        <taxon>Candidatus Kentrum</taxon>
    </lineage>
</organism>
<evidence type="ECO:0000259" key="1">
    <source>
        <dbReference type="Pfam" id="PF00149"/>
    </source>
</evidence>
<dbReference type="InterPro" id="IPR029052">
    <property type="entry name" value="Metallo-depent_PP-like"/>
</dbReference>
<evidence type="ECO:0000313" key="2">
    <source>
        <dbReference type="EMBL" id="VFK08488.1"/>
    </source>
</evidence>
<accession>A0A450VUK6</accession>
<dbReference type="EMBL" id="CAADFM010000017">
    <property type="protein sequence ID" value="VFK08488.1"/>
    <property type="molecule type" value="Genomic_DNA"/>
</dbReference>
<gene>
    <name evidence="2" type="ORF">BECKLPF1236A_GA0070988_1001729</name>
    <name evidence="3" type="ORF">BECKLPF1236C_GA0070990_1001530</name>
</gene>
<dbReference type="SUPFAM" id="SSF56300">
    <property type="entry name" value="Metallo-dependent phosphatases"/>
    <property type="match status" value="1"/>
</dbReference>
<dbReference type="EMBL" id="CAADFP010000015">
    <property type="protein sequence ID" value="VFK24728.1"/>
    <property type="molecule type" value="Genomic_DNA"/>
</dbReference>
<dbReference type="Gene3D" id="3.60.21.10">
    <property type="match status" value="1"/>
</dbReference>
<dbReference type="PANTHER" id="PTHR43143:SF5">
    <property type="entry name" value="SECRETED PROTEIN"/>
    <property type="match status" value="1"/>
</dbReference>
<dbReference type="InterPro" id="IPR051918">
    <property type="entry name" value="STPP_CPPED1"/>
</dbReference>
<evidence type="ECO:0000313" key="3">
    <source>
        <dbReference type="EMBL" id="VFK24728.1"/>
    </source>
</evidence>
<sequence>MFTLFILPDSQSYCDLRLKWTRKYFCVPDQRHCLRQQMQWILDNKDSLNGTLVLHEGDLTQTNFEIEWQLGCEWFQKIENHIPYVLCTGNHDQGFEPHPPEGISQYSNRRDSLIDAYFPPARFRRNPLYDYGGNFRGSSSNYFIFFEADGLRFMVIILEFMPRDEVIEWANGIVSAHSGHRCIVLTHGLLDKKGNRDLHGYNYAIEGNGAQEIWDKLLRKHRNIFLVLCGHSHGEARRTDEGDDGNLVHQVMANYQFWGKGGDGWMRILHFYPEEDRIDVKTYSPVLDRYRHGPSSKFTLPYPMSGSRISVFQGLSG</sequence>
<dbReference type="Pfam" id="PF00149">
    <property type="entry name" value="Metallophos"/>
    <property type="match status" value="1"/>
</dbReference>